<reference evidence="2" key="1">
    <citation type="submission" date="2020-09" db="EMBL/GenBank/DDBJ databases">
        <title>Genome sequence of Vibrio parahaemolyticus isolates.</title>
        <authorList>
            <person name="Hammerl J.A."/>
            <person name="Strauch E."/>
        </authorList>
    </citation>
    <scope>NUCLEOTIDE SEQUENCE</scope>
    <source>
        <strain evidence="2">17-VB00146</strain>
    </source>
</reference>
<dbReference type="RefSeq" id="WP_069494789.1">
    <property type="nucleotide sequence ID" value="NZ_CAJDZF010000002.1"/>
</dbReference>
<dbReference type="EMBL" id="JACVHL010000069">
    <property type="protein sequence ID" value="MCC3808569.1"/>
    <property type="molecule type" value="Genomic_DNA"/>
</dbReference>
<gene>
    <name evidence="2" type="ORF">IB292_26650</name>
</gene>
<dbReference type="Proteomes" id="UP000726777">
    <property type="component" value="Unassembled WGS sequence"/>
</dbReference>
<organism evidence="2 3">
    <name type="scientific">Vibrio parahaemolyticus</name>
    <dbReference type="NCBI Taxonomy" id="670"/>
    <lineage>
        <taxon>Bacteria</taxon>
        <taxon>Pseudomonadati</taxon>
        <taxon>Pseudomonadota</taxon>
        <taxon>Gammaproteobacteria</taxon>
        <taxon>Vibrionales</taxon>
        <taxon>Vibrionaceae</taxon>
        <taxon>Vibrio</taxon>
    </lineage>
</organism>
<evidence type="ECO:0000313" key="2">
    <source>
        <dbReference type="EMBL" id="MCC3808569.1"/>
    </source>
</evidence>
<feature type="transmembrane region" description="Helical" evidence="1">
    <location>
        <begin position="12"/>
        <end position="30"/>
    </location>
</feature>
<evidence type="ECO:0000313" key="3">
    <source>
        <dbReference type="Proteomes" id="UP000726777"/>
    </source>
</evidence>
<name>A0A9Q3UH20_VIBPH</name>
<accession>A0A9Q3UH20</accession>
<keyword evidence="1" id="KW-1133">Transmembrane helix</keyword>
<proteinExistence type="predicted"/>
<evidence type="ECO:0000256" key="1">
    <source>
        <dbReference type="SAM" id="Phobius"/>
    </source>
</evidence>
<dbReference type="AlphaFoldDB" id="A0A9Q3UH20"/>
<comment type="caution">
    <text evidence="2">The sequence shown here is derived from an EMBL/GenBank/DDBJ whole genome shotgun (WGS) entry which is preliminary data.</text>
</comment>
<sequence length="64" mass="6365">MADKKQVADKSNWAIGGGVMLGLGVGLFFLKESPLAFVGSLIGGLGLGLIITAILSSVSSGSNT</sequence>
<feature type="transmembrane region" description="Helical" evidence="1">
    <location>
        <begin position="36"/>
        <end position="58"/>
    </location>
</feature>
<protein>
    <submittedName>
        <fullName evidence="2">Uncharacterized protein</fullName>
    </submittedName>
</protein>
<keyword evidence="1" id="KW-0812">Transmembrane</keyword>
<keyword evidence="1" id="KW-0472">Membrane</keyword>